<comment type="catalytic activity">
    <reaction evidence="1">
        <text>ATP-dependent breakage, passage and rejoining of double-stranded DNA.</text>
        <dbReference type="EC" id="5.6.2.2"/>
    </reaction>
</comment>
<dbReference type="Pfam" id="PF00521">
    <property type="entry name" value="DNA_topoisoIV"/>
    <property type="match status" value="1"/>
</dbReference>
<dbReference type="PANTHER" id="PTHR43493">
    <property type="entry name" value="DNA GYRASE/TOPOISOMERASE SUBUNIT A"/>
    <property type="match status" value="1"/>
</dbReference>
<evidence type="ECO:0000256" key="5">
    <source>
        <dbReference type="ARBA" id="ARBA00023125"/>
    </source>
</evidence>
<dbReference type="AlphaFoldDB" id="A0A0G0K995"/>
<evidence type="ECO:0000256" key="6">
    <source>
        <dbReference type="ARBA" id="ARBA00023235"/>
    </source>
</evidence>
<evidence type="ECO:0000256" key="7">
    <source>
        <dbReference type="PROSITE-ProRule" id="PRU01384"/>
    </source>
</evidence>
<dbReference type="InterPro" id="IPR013760">
    <property type="entry name" value="Topo_IIA-like_dom_sf"/>
</dbReference>
<dbReference type="Proteomes" id="UP000034324">
    <property type="component" value="Unassembled WGS sequence"/>
</dbReference>
<organism evidence="9 10">
    <name type="scientific">Candidatus Daviesbacteria bacterium GW2011_GWF2_38_6</name>
    <dbReference type="NCBI Taxonomy" id="1618432"/>
    <lineage>
        <taxon>Bacteria</taxon>
        <taxon>Candidatus Daviesiibacteriota</taxon>
    </lineage>
</organism>
<dbReference type="GO" id="GO:0003677">
    <property type="term" value="F:DNA binding"/>
    <property type="evidence" value="ECO:0007669"/>
    <property type="project" value="UniProtKB-UniRule"/>
</dbReference>
<dbReference type="SUPFAM" id="SSF56719">
    <property type="entry name" value="Type II DNA topoisomerase"/>
    <property type="match status" value="1"/>
</dbReference>
<comment type="caution">
    <text evidence="7">Lacks conserved residue(s) required for the propagation of feature annotation.</text>
</comment>
<reference evidence="9 10" key="1">
    <citation type="journal article" date="2015" name="Nature">
        <title>rRNA introns, odd ribosomes, and small enigmatic genomes across a large radiation of phyla.</title>
        <authorList>
            <person name="Brown C.T."/>
            <person name="Hug L.A."/>
            <person name="Thomas B.C."/>
            <person name="Sharon I."/>
            <person name="Castelle C.J."/>
            <person name="Singh A."/>
            <person name="Wilkins M.J."/>
            <person name="Williams K.H."/>
            <person name="Banfield J.F."/>
        </authorList>
    </citation>
    <scope>NUCLEOTIDE SEQUENCE [LARGE SCALE GENOMIC DNA]</scope>
</reference>
<comment type="similarity">
    <text evidence="2">Belongs to the type II topoisomerase GyrA/ParC subunit family.</text>
</comment>
<accession>A0A0G0K995</accession>
<dbReference type="PROSITE" id="PS52040">
    <property type="entry name" value="TOPO_IIA"/>
    <property type="match status" value="1"/>
</dbReference>
<comment type="caution">
    <text evidence="9">The sequence shown here is derived from an EMBL/GenBank/DDBJ whole genome shotgun (WGS) entry which is preliminary data.</text>
</comment>
<dbReference type="InterPro" id="IPR013758">
    <property type="entry name" value="Topo_IIA_A/C_ab"/>
</dbReference>
<feature type="domain" description="Topo IIA-type catalytic" evidence="8">
    <location>
        <begin position="1"/>
        <end position="108"/>
    </location>
</feature>
<name>A0A0G0K995_9BACT</name>
<dbReference type="InterPro" id="IPR013757">
    <property type="entry name" value="Topo_IIA_A_a_sf"/>
</dbReference>
<proteinExistence type="inferred from homology"/>
<evidence type="ECO:0000313" key="10">
    <source>
        <dbReference type="Proteomes" id="UP000034324"/>
    </source>
</evidence>
<evidence type="ECO:0000313" key="9">
    <source>
        <dbReference type="EMBL" id="KKQ76218.1"/>
    </source>
</evidence>
<keyword evidence="6" id="KW-0413">Isomerase</keyword>
<dbReference type="GO" id="GO:0003918">
    <property type="term" value="F:DNA topoisomerase type II (double strand cut, ATP-hydrolyzing) activity"/>
    <property type="evidence" value="ECO:0007669"/>
    <property type="project" value="UniProtKB-EC"/>
</dbReference>
<evidence type="ECO:0000259" key="8">
    <source>
        <dbReference type="PROSITE" id="PS52040"/>
    </source>
</evidence>
<dbReference type="GO" id="GO:0005524">
    <property type="term" value="F:ATP binding"/>
    <property type="evidence" value="ECO:0007669"/>
    <property type="project" value="InterPro"/>
</dbReference>
<keyword evidence="5 7" id="KW-0238">DNA-binding</keyword>
<dbReference type="FunFam" id="1.10.268.10:FF:000001">
    <property type="entry name" value="DNA gyrase subunit A"/>
    <property type="match status" value="1"/>
</dbReference>
<dbReference type="GO" id="GO:0009330">
    <property type="term" value="C:DNA topoisomerase type II (double strand cut, ATP-hydrolyzing) complex"/>
    <property type="evidence" value="ECO:0007669"/>
    <property type="project" value="TreeGrafter"/>
</dbReference>
<sequence>MQSVFNVNLVALSDGVPHLLTLKRVLEEFITHRQVIVRKRSEFELREARAREHILEGLKIAVDNIDAVIETIKKSKDADTAKVNLMAKFKLTEIQAVAILDMQLRRLA</sequence>
<dbReference type="EC" id="5.6.2.2" evidence="3"/>
<dbReference type="InterPro" id="IPR002205">
    <property type="entry name" value="Topo_IIA_dom_A"/>
</dbReference>
<dbReference type="Gene3D" id="3.90.199.10">
    <property type="entry name" value="Topoisomerase II, domain 5"/>
    <property type="match status" value="1"/>
</dbReference>
<keyword evidence="4" id="KW-0799">Topoisomerase</keyword>
<dbReference type="GO" id="GO:0005737">
    <property type="term" value="C:cytoplasm"/>
    <property type="evidence" value="ECO:0007669"/>
    <property type="project" value="TreeGrafter"/>
</dbReference>
<dbReference type="PANTHER" id="PTHR43493:SF5">
    <property type="entry name" value="DNA GYRASE SUBUNIT A, CHLOROPLASTIC_MITOCHONDRIAL"/>
    <property type="match status" value="1"/>
</dbReference>
<dbReference type="EMBL" id="LBVC01000080">
    <property type="protein sequence ID" value="KKQ76218.1"/>
    <property type="molecule type" value="Genomic_DNA"/>
</dbReference>
<evidence type="ECO:0000256" key="1">
    <source>
        <dbReference type="ARBA" id="ARBA00000185"/>
    </source>
</evidence>
<dbReference type="GO" id="GO:0006265">
    <property type="term" value="P:DNA topological change"/>
    <property type="evidence" value="ECO:0007669"/>
    <property type="project" value="InterPro"/>
</dbReference>
<gene>
    <name evidence="9" type="ORF">US99_C0080G0001</name>
</gene>
<evidence type="ECO:0000256" key="2">
    <source>
        <dbReference type="ARBA" id="ARBA00008263"/>
    </source>
</evidence>
<dbReference type="InterPro" id="IPR050220">
    <property type="entry name" value="Type_II_DNA_Topoisomerases"/>
</dbReference>
<feature type="non-terminal residue" evidence="9">
    <location>
        <position position="108"/>
    </location>
</feature>
<dbReference type="Gene3D" id="1.10.268.10">
    <property type="entry name" value="Topoisomerase, domain 3"/>
    <property type="match status" value="1"/>
</dbReference>
<evidence type="ECO:0000256" key="3">
    <source>
        <dbReference type="ARBA" id="ARBA00012895"/>
    </source>
</evidence>
<evidence type="ECO:0000256" key="4">
    <source>
        <dbReference type="ARBA" id="ARBA00023029"/>
    </source>
</evidence>
<protein>
    <recommendedName>
        <fullName evidence="3">DNA topoisomerase (ATP-hydrolyzing)</fullName>
        <ecNumber evidence="3">5.6.2.2</ecNumber>
    </recommendedName>
</protein>